<keyword evidence="5" id="KW-0496">Mitochondrion</keyword>
<dbReference type="GO" id="GO:0016887">
    <property type="term" value="F:ATP hydrolysis activity"/>
    <property type="evidence" value="ECO:0007669"/>
    <property type="project" value="InterPro"/>
</dbReference>
<evidence type="ECO:0000259" key="7">
    <source>
        <dbReference type="SMART" id="SM00382"/>
    </source>
</evidence>
<evidence type="ECO:0000313" key="8">
    <source>
        <dbReference type="EMBL" id="KAF8478619.1"/>
    </source>
</evidence>
<keyword evidence="3" id="KW-1000">Mitochondrion outer membrane</keyword>
<evidence type="ECO:0000256" key="3">
    <source>
        <dbReference type="ARBA" id="ARBA00022787"/>
    </source>
</evidence>
<reference evidence="8" key="1">
    <citation type="submission" date="2019-10" db="EMBL/GenBank/DDBJ databases">
        <authorList>
            <consortium name="DOE Joint Genome Institute"/>
            <person name="Kuo A."/>
            <person name="Miyauchi S."/>
            <person name="Kiss E."/>
            <person name="Drula E."/>
            <person name="Kohler A."/>
            <person name="Sanchez-Garcia M."/>
            <person name="Andreopoulos B."/>
            <person name="Barry K.W."/>
            <person name="Bonito G."/>
            <person name="Buee M."/>
            <person name="Carver A."/>
            <person name="Chen C."/>
            <person name="Cichocki N."/>
            <person name="Clum A."/>
            <person name="Culley D."/>
            <person name="Crous P.W."/>
            <person name="Fauchery L."/>
            <person name="Girlanda M."/>
            <person name="Hayes R."/>
            <person name="Keri Z."/>
            <person name="LaButti K."/>
            <person name="Lipzen A."/>
            <person name="Lombard V."/>
            <person name="Magnuson J."/>
            <person name="Maillard F."/>
            <person name="Morin E."/>
            <person name="Murat C."/>
            <person name="Nolan M."/>
            <person name="Ohm R."/>
            <person name="Pangilinan J."/>
            <person name="Pereira M."/>
            <person name="Perotto S."/>
            <person name="Peter M."/>
            <person name="Riley R."/>
            <person name="Sitrit Y."/>
            <person name="Stielow B."/>
            <person name="Szollosi G."/>
            <person name="Zifcakova L."/>
            <person name="Stursova M."/>
            <person name="Spatafora J.W."/>
            <person name="Tedersoo L."/>
            <person name="Vaario L.-M."/>
            <person name="Yamada A."/>
            <person name="Yan M."/>
            <person name="Wang P."/>
            <person name="Xu J."/>
            <person name="Bruns T."/>
            <person name="Baldrian P."/>
            <person name="Vilgalys R."/>
            <person name="Henrissat B."/>
            <person name="Grigoriev I.V."/>
            <person name="Hibbett D."/>
            <person name="Nagy L.G."/>
            <person name="Martin F.M."/>
        </authorList>
    </citation>
    <scope>NUCLEOTIDE SEQUENCE</scope>
    <source>
        <strain evidence="8">Prilba</strain>
    </source>
</reference>
<protein>
    <recommendedName>
        <fullName evidence="7">AAA+ ATPase domain-containing protein</fullName>
    </recommendedName>
</protein>
<feature type="compositionally biased region" description="Polar residues" evidence="6">
    <location>
        <begin position="81"/>
        <end position="90"/>
    </location>
</feature>
<feature type="domain" description="AAA+ ATPase" evidence="7">
    <location>
        <begin position="710"/>
        <end position="850"/>
    </location>
</feature>
<keyword evidence="2" id="KW-0547">Nucleotide-binding</keyword>
<keyword evidence="4" id="KW-0067">ATP-binding</keyword>
<dbReference type="InterPro" id="IPR003959">
    <property type="entry name" value="ATPase_AAA_core"/>
</dbReference>
<dbReference type="Proteomes" id="UP000759537">
    <property type="component" value="Unassembled WGS sequence"/>
</dbReference>
<feature type="region of interest" description="Disordered" evidence="6">
    <location>
        <begin position="912"/>
        <end position="943"/>
    </location>
</feature>
<dbReference type="InterPro" id="IPR003593">
    <property type="entry name" value="AAA+_ATPase"/>
</dbReference>
<feature type="region of interest" description="Disordered" evidence="6">
    <location>
        <begin position="24"/>
        <end position="90"/>
    </location>
</feature>
<dbReference type="PANTHER" id="PTHR45644:SF56">
    <property type="entry name" value="AAA ATPASE, PUTATIVE (AFU_ORTHOLOGUE AFUA_2G12920)-RELATED"/>
    <property type="match status" value="1"/>
</dbReference>
<evidence type="ECO:0000256" key="1">
    <source>
        <dbReference type="ARBA" id="ARBA00004572"/>
    </source>
</evidence>
<evidence type="ECO:0000256" key="4">
    <source>
        <dbReference type="ARBA" id="ARBA00022840"/>
    </source>
</evidence>
<dbReference type="GO" id="GO:0005741">
    <property type="term" value="C:mitochondrial outer membrane"/>
    <property type="evidence" value="ECO:0007669"/>
    <property type="project" value="UniProtKB-SubCell"/>
</dbReference>
<dbReference type="InterPro" id="IPR041569">
    <property type="entry name" value="AAA_lid_3"/>
</dbReference>
<dbReference type="InterPro" id="IPR003960">
    <property type="entry name" value="ATPase_AAA_CS"/>
</dbReference>
<gene>
    <name evidence="8" type="ORF">DFH94DRAFT_671089</name>
</gene>
<feature type="region of interest" description="Disordered" evidence="6">
    <location>
        <begin position="1000"/>
        <end position="1021"/>
    </location>
</feature>
<proteinExistence type="predicted"/>
<evidence type="ECO:0000256" key="6">
    <source>
        <dbReference type="SAM" id="MobiDB-lite"/>
    </source>
</evidence>
<dbReference type="GO" id="GO:0005524">
    <property type="term" value="F:ATP binding"/>
    <property type="evidence" value="ECO:0007669"/>
    <property type="project" value="UniProtKB-KW"/>
</dbReference>
<dbReference type="InterPro" id="IPR051701">
    <property type="entry name" value="Mito_OM_Translocase_MSP1"/>
</dbReference>
<feature type="region of interest" description="Disordered" evidence="6">
    <location>
        <begin position="372"/>
        <end position="391"/>
    </location>
</feature>
<dbReference type="PROSITE" id="PS00674">
    <property type="entry name" value="AAA"/>
    <property type="match status" value="1"/>
</dbReference>
<organism evidence="8 9">
    <name type="scientific">Russula ochroleuca</name>
    <dbReference type="NCBI Taxonomy" id="152965"/>
    <lineage>
        <taxon>Eukaryota</taxon>
        <taxon>Fungi</taxon>
        <taxon>Dikarya</taxon>
        <taxon>Basidiomycota</taxon>
        <taxon>Agaricomycotina</taxon>
        <taxon>Agaricomycetes</taxon>
        <taxon>Russulales</taxon>
        <taxon>Russulaceae</taxon>
        <taxon>Russula</taxon>
    </lineage>
</organism>
<keyword evidence="9" id="KW-1185">Reference proteome</keyword>
<evidence type="ECO:0000256" key="5">
    <source>
        <dbReference type="ARBA" id="ARBA00023128"/>
    </source>
</evidence>
<dbReference type="Gene3D" id="1.10.8.60">
    <property type="match status" value="1"/>
</dbReference>
<dbReference type="OrthoDB" id="39734at2759"/>
<dbReference type="Pfam" id="PF00004">
    <property type="entry name" value="AAA"/>
    <property type="match status" value="1"/>
</dbReference>
<dbReference type="EMBL" id="WHVB01000011">
    <property type="protein sequence ID" value="KAF8478619.1"/>
    <property type="molecule type" value="Genomic_DNA"/>
</dbReference>
<sequence length="1021" mass="110976">MRSHLLLHRTRLSRTSSVSTRALLSYSGPARYPRNDTRPTPARVSRVARRASTSSPNSIEANPSPSAEKPQPPSREPATPNGKSVSSDATAPALQASNEQDFFWSYQSLSESESSTLPPPEVFEEVLNNVHISLHPQTQHKAFSTPSGPPVEPTVALYCPIEGGNYIVDDTVRELARRTGSDVVVLDSVHMAAGEWGHFGQAASLIEHPQNPLHFSPQVTTSAVTFDDDDGDGPGSFFSPQMTLQLVVPPQAARMSGNAPPKGSIVKAKTFFDMCINVQAPNDTGSSNVTLRPRIVYIRDFQTLSSSWASLHPALLSAVRQRRQGALSRTTSPVVNPTVIVFGITPTIFPPSLTPSSPPGPQGMVNMLTSRSGQATPGVATSRAGKFDWGEEDHGEKAREWRLRERLRKWERGDHALQSELPKFPTGPVEDDSGSPGQSNVVYVGGPGGGNTFSSFFGLRPSTHAASSNASASSGFLRTSILVPSSRSLSHEKASRIGRRREINELTMRMVVGSVGGLLEMRSATSVFSAPSEPVPPTGLGDSANAAKMWDDWGNKIEVWTTVKQIGDQAVGRVISSSLPESVRSSLSSVPISWVHVCSAWADQRASQDLRKAWIQQSSNRPAGEDQLDKNLDIERDRQVDDIVETVKHDPYLDGHEQRLLGCIVDSVSMPTSFAQVHLPAHTIDSVRTIVSLPLLHPTAFQQGILKEHSMTGCLLFGPPGTGKTLVVRALAKEAGCRMLAISPSDVMDMYVGEGEKLVRSVFSLARRLAPCVIFIDELDSLFGARSSSRDTGGGFVHRGVITEFMQEMDGLKTSNTDNVIVIGATNRPFDLDDAVLRRLPRRLLVDLPGESEREEILKIHLRDEVLSPGIDLKVLARDTPTFSGSDLKHLCVSAALDAVKENVSVPWAVERSKSPTSQVSNVDGDGAAQPLDDSAAHATQRRILRPHNFAKALREITPSASESLGTLADLRRWNDEFGEGRKRKKQVWGKDRFGFTRQWDRGEDGKVATPTPGRDTLSTE</sequence>
<dbReference type="Gene3D" id="3.40.50.300">
    <property type="entry name" value="P-loop containing nucleotide triphosphate hydrolases"/>
    <property type="match status" value="1"/>
</dbReference>
<reference evidence="8" key="2">
    <citation type="journal article" date="2020" name="Nat. Commun.">
        <title>Large-scale genome sequencing of mycorrhizal fungi provides insights into the early evolution of symbiotic traits.</title>
        <authorList>
            <person name="Miyauchi S."/>
            <person name="Kiss E."/>
            <person name="Kuo A."/>
            <person name="Drula E."/>
            <person name="Kohler A."/>
            <person name="Sanchez-Garcia M."/>
            <person name="Morin E."/>
            <person name="Andreopoulos B."/>
            <person name="Barry K.W."/>
            <person name="Bonito G."/>
            <person name="Buee M."/>
            <person name="Carver A."/>
            <person name="Chen C."/>
            <person name="Cichocki N."/>
            <person name="Clum A."/>
            <person name="Culley D."/>
            <person name="Crous P.W."/>
            <person name="Fauchery L."/>
            <person name="Girlanda M."/>
            <person name="Hayes R.D."/>
            <person name="Keri Z."/>
            <person name="LaButti K."/>
            <person name="Lipzen A."/>
            <person name="Lombard V."/>
            <person name="Magnuson J."/>
            <person name="Maillard F."/>
            <person name="Murat C."/>
            <person name="Nolan M."/>
            <person name="Ohm R.A."/>
            <person name="Pangilinan J."/>
            <person name="Pereira M.F."/>
            <person name="Perotto S."/>
            <person name="Peter M."/>
            <person name="Pfister S."/>
            <person name="Riley R."/>
            <person name="Sitrit Y."/>
            <person name="Stielow J.B."/>
            <person name="Szollosi G."/>
            <person name="Zifcakova L."/>
            <person name="Stursova M."/>
            <person name="Spatafora J.W."/>
            <person name="Tedersoo L."/>
            <person name="Vaario L.M."/>
            <person name="Yamada A."/>
            <person name="Yan M."/>
            <person name="Wang P."/>
            <person name="Xu J."/>
            <person name="Bruns T."/>
            <person name="Baldrian P."/>
            <person name="Vilgalys R."/>
            <person name="Dunand C."/>
            <person name="Henrissat B."/>
            <person name="Grigoriev I.V."/>
            <person name="Hibbett D."/>
            <person name="Nagy L.G."/>
            <person name="Martin F.M."/>
        </authorList>
    </citation>
    <scope>NUCLEOTIDE SEQUENCE</scope>
    <source>
        <strain evidence="8">Prilba</strain>
    </source>
</reference>
<evidence type="ECO:0000256" key="2">
    <source>
        <dbReference type="ARBA" id="ARBA00022741"/>
    </source>
</evidence>
<dbReference type="SUPFAM" id="SSF52540">
    <property type="entry name" value="P-loop containing nucleoside triphosphate hydrolases"/>
    <property type="match status" value="1"/>
</dbReference>
<comment type="subcellular location">
    <subcellularLocation>
        <location evidence="1">Mitochondrion outer membrane</location>
        <topology evidence="1">Single-pass membrane protein</topology>
    </subcellularLocation>
</comment>
<dbReference type="SMART" id="SM00382">
    <property type="entry name" value="AAA"/>
    <property type="match status" value="1"/>
</dbReference>
<keyword evidence="3" id="KW-0472">Membrane</keyword>
<comment type="caution">
    <text evidence="8">The sequence shown here is derived from an EMBL/GenBank/DDBJ whole genome shotgun (WGS) entry which is preliminary data.</text>
</comment>
<dbReference type="InterPro" id="IPR027417">
    <property type="entry name" value="P-loop_NTPase"/>
</dbReference>
<dbReference type="AlphaFoldDB" id="A0A9P5MTU3"/>
<name>A0A9P5MTU3_9AGAM</name>
<accession>A0A9P5MTU3</accession>
<feature type="compositionally biased region" description="Low complexity" evidence="6">
    <location>
        <begin position="38"/>
        <end position="56"/>
    </location>
</feature>
<dbReference type="Pfam" id="PF17862">
    <property type="entry name" value="AAA_lid_3"/>
    <property type="match status" value="1"/>
</dbReference>
<evidence type="ECO:0000313" key="9">
    <source>
        <dbReference type="Proteomes" id="UP000759537"/>
    </source>
</evidence>
<dbReference type="PANTHER" id="PTHR45644">
    <property type="entry name" value="AAA ATPASE, PUTATIVE (AFU_ORTHOLOGUE AFUA_2G12920)-RELATED-RELATED"/>
    <property type="match status" value="1"/>
</dbReference>
<feature type="region of interest" description="Disordered" evidence="6">
    <location>
        <begin position="418"/>
        <end position="438"/>
    </location>
</feature>